<dbReference type="RefSeq" id="XP_033455975.1">
    <property type="nucleotide sequence ID" value="XM_033608973.1"/>
</dbReference>
<gene>
    <name evidence="7" type="ORF">K489DRAFT_84133</name>
</gene>
<evidence type="ECO:0000256" key="2">
    <source>
        <dbReference type="ARBA" id="ARBA00013048"/>
    </source>
</evidence>
<keyword evidence="4" id="KW-0520">NAD</keyword>
<dbReference type="InterPro" id="IPR016162">
    <property type="entry name" value="Ald_DH_N"/>
</dbReference>
<reference evidence="7" key="3">
    <citation type="submission" date="2025-08" db="UniProtKB">
        <authorList>
            <consortium name="RefSeq"/>
        </authorList>
    </citation>
    <scope>IDENTIFICATION</scope>
    <source>
        <strain evidence="7">CBS 342.82</strain>
    </source>
</reference>
<evidence type="ECO:0000313" key="6">
    <source>
        <dbReference type="Proteomes" id="UP000504637"/>
    </source>
</evidence>
<evidence type="ECO:0000313" key="7">
    <source>
        <dbReference type="RefSeq" id="XP_033455975.1"/>
    </source>
</evidence>
<dbReference type="PANTHER" id="PTHR43866:SF3">
    <property type="entry name" value="METHYLMALONATE-SEMIALDEHYDE DEHYDROGENASE [ACYLATING], MITOCHONDRIAL"/>
    <property type="match status" value="1"/>
</dbReference>
<dbReference type="GeneID" id="54366774"/>
<keyword evidence="3" id="KW-0560">Oxidoreductase</keyword>
<dbReference type="GO" id="GO:0005739">
    <property type="term" value="C:mitochondrion"/>
    <property type="evidence" value="ECO:0007669"/>
    <property type="project" value="TreeGrafter"/>
</dbReference>
<reference evidence="7" key="1">
    <citation type="submission" date="2020-01" db="EMBL/GenBank/DDBJ databases">
        <authorList>
            <consortium name="DOE Joint Genome Institute"/>
            <person name="Haridas S."/>
            <person name="Albert R."/>
            <person name="Binder M."/>
            <person name="Bloem J."/>
            <person name="Labutti K."/>
            <person name="Salamov A."/>
            <person name="Andreopoulos B."/>
            <person name="Baker S.E."/>
            <person name="Barry K."/>
            <person name="Bills G."/>
            <person name="Bluhm B.H."/>
            <person name="Cannon C."/>
            <person name="Castanera R."/>
            <person name="Culley D.E."/>
            <person name="Daum C."/>
            <person name="Ezra D."/>
            <person name="Gonzalez J.B."/>
            <person name="Henrissat B."/>
            <person name="Kuo A."/>
            <person name="Liang C."/>
            <person name="Lipzen A."/>
            <person name="Lutzoni F."/>
            <person name="Magnuson J."/>
            <person name="Mondo S."/>
            <person name="Nolan M."/>
            <person name="Ohm R."/>
            <person name="Pangilinan J."/>
            <person name="Park H.-J."/>
            <person name="Ramirez L."/>
            <person name="Alfaro M."/>
            <person name="Sun H."/>
            <person name="Tritt A."/>
            <person name="Yoshinaga Y."/>
            <person name="Zwiers L.-H."/>
            <person name="Turgeon B.G."/>
            <person name="Goodwin S.B."/>
            <person name="Spatafora J.W."/>
            <person name="Crous P.W."/>
            <person name="Grigoriev I.V."/>
        </authorList>
    </citation>
    <scope>NUCLEOTIDE SEQUENCE</scope>
    <source>
        <strain evidence="7">CBS 342.82</strain>
    </source>
</reference>
<dbReference type="OrthoDB" id="310895at2759"/>
<comment type="similarity">
    <text evidence="1">Belongs to the aldehyde dehydrogenase family.</text>
</comment>
<dbReference type="InterPro" id="IPR016160">
    <property type="entry name" value="Ald_DH_CS_CYS"/>
</dbReference>
<dbReference type="GO" id="GO:0004491">
    <property type="term" value="F:methylmalonate-semialdehyde dehydrogenase (acylating, NAD) activity"/>
    <property type="evidence" value="ECO:0007669"/>
    <property type="project" value="UniProtKB-EC"/>
</dbReference>
<reference evidence="7" key="2">
    <citation type="submission" date="2020-04" db="EMBL/GenBank/DDBJ databases">
        <authorList>
            <consortium name="NCBI Genome Project"/>
        </authorList>
    </citation>
    <scope>NUCLEOTIDE SEQUENCE</scope>
    <source>
        <strain evidence="7">CBS 342.82</strain>
    </source>
</reference>
<evidence type="ECO:0000259" key="5">
    <source>
        <dbReference type="Pfam" id="PF00171"/>
    </source>
</evidence>
<sequence length="578" mass="61926">MAARRALSSSRLLRPTSNTILRSAFAGPARSTAYKMPINSDAGSNALRRLNATASHFYTTSAGSSATDYRKSHDKVENPIDTHNFIDNEFRPSQATEWIDLHDPATNNLVTRVPQSTDEELKAAVDSAEKAFPAWRATSLLARQQIMFKFVALIRENWDRLAASITLEQGKTFADAKGDVLRGLQVAETACGITTQLQGEILEVAKDMETRSYREPLGVTAAICPFNFPAMIPLWTIPVATIVGNTCVIKPSERDPGASLILSELAAKAGFPPGVINIIHGSRRAVDFILDEPRIKAISFVGSNKAGEYIYARGSANGKRVQANLGAKNHAAVLPDCNKNATLNAIAGAAFGAAGQRCMALSALVLVGKETQGWTHDLAERAKALSMNAGFESGADLGPVISPESLKRIEDIIATAEKEGATILLDGRGQRPAKYPNGNFIGPTIITNVTKDMTCYKEEIFGPVLVCTNVETLDDAISLINANEYGNGVAIFTNSGSTASRFQKEIESGQVGINVPIPVALPMFSFTGTKKSVAGGGLSTFYGKPGLNFFTSYKTVTSLWRAEDAISTKATVEMPTQS</sequence>
<accession>A0A6J3LUJ1</accession>
<dbReference type="Gene3D" id="3.40.309.10">
    <property type="entry name" value="Aldehyde Dehydrogenase, Chain A, domain 2"/>
    <property type="match status" value="1"/>
</dbReference>
<feature type="domain" description="Aldehyde dehydrogenase" evidence="5">
    <location>
        <begin position="92"/>
        <end position="556"/>
    </location>
</feature>
<evidence type="ECO:0000256" key="3">
    <source>
        <dbReference type="ARBA" id="ARBA00023002"/>
    </source>
</evidence>
<dbReference type="EC" id="1.2.1.27" evidence="2"/>
<evidence type="ECO:0000256" key="4">
    <source>
        <dbReference type="ARBA" id="ARBA00023027"/>
    </source>
</evidence>
<dbReference type="Gene3D" id="3.40.605.10">
    <property type="entry name" value="Aldehyde Dehydrogenase, Chain A, domain 1"/>
    <property type="match status" value="1"/>
</dbReference>
<protein>
    <recommendedName>
        <fullName evidence="2">methylmalonate-semialdehyde dehydrogenase (CoA acylating)</fullName>
        <ecNumber evidence="2">1.2.1.27</ecNumber>
    </recommendedName>
</protein>
<dbReference type="Proteomes" id="UP000504637">
    <property type="component" value="Unplaced"/>
</dbReference>
<dbReference type="Pfam" id="PF00171">
    <property type="entry name" value="Aldedh"/>
    <property type="match status" value="1"/>
</dbReference>
<dbReference type="CDD" id="cd07085">
    <property type="entry name" value="ALDH_F6_MMSDH"/>
    <property type="match status" value="1"/>
</dbReference>
<dbReference type="InterPro" id="IPR016161">
    <property type="entry name" value="Ald_DH/histidinol_DH"/>
</dbReference>
<dbReference type="AlphaFoldDB" id="A0A6J3LUJ1"/>
<name>A0A6J3LUJ1_9PEZI</name>
<evidence type="ECO:0000256" key="1">
    <source>
        <dbReference type="ARBA" id="ARBA00009986"/>
    </source>
</evidence>
<dbReference type="InterPro" id="IPR015590">
    <property type="entry name" value="Aldehyde_DH_dom"/>
</dbReference>
<dbReference type="GO" id="GO:0006210">
    <property type="term" value="P:thymine catabolic process"/>
    <property type="evidence" value="ECO:0007669"/>
    <property type="project" value="TreeGrafter"/>
</dbReference>
<dbReference type="FunFam" id="3.40.309.10:FF:000002">
    <property type="entry name" value="Methylmalonate-semialdehyde dehydrogenase (Acylating)"/>
    <property type="match status" value="1"/>
</dbReference>
<dbReference type="SUPFAM" id="SSF53720">
    <property type="entry name" value="ALDH-like"/>
    <property type="match status" value="1"/>
</dbReference>
<proteinExistence type="inferred from homology"/>
<dbReference type="PROSITE" id="PS00070">
    <property type="entry name" value="ALDEHYDE_DEHYDR_CYS"/>
    <property type="match status" value="1"/>
</dbReference>
<dbReference type="InterPro" id="IPR010061">
    <property type="entry name" value="MeMal-semiAld_DH"/>
</dbReference>
<dbReference type="NCBIfam" id="TIGR01722">
    <property type="entry name" value="MMSDH"/>
    <property type="match status" value="1"/>
</dbReference>
<dbReference type="FunFam" id="3.40.605.10:FF:000003">
    <property type="entry name" value="Methylmalonate-semialdehyde dehydrogenase [acylating]"/>
    <property type="match status" value="1"/>
</dbReference>
<dbReference type="GO" id="GO:0006574">
    <property type="term" value="P:L-valine catabolic process"/>
    <property type="evidence" value="ECO:0007669"/>
    <property type="project" value="TreeGrafter"/>
</dbReference>
<keyword evidence="6" id="KW-1185">Reference proteome</keyword>
<organism evidence="7">
    <name type="scientific">Dissoconium aciculare CBS 342.82</name>
    <dbReference type="NCBI Taxonomy" id="1314786"/>
    <lineage>
        <taxon>Eukaryota</taxon>
        <taxon>Fungi</taxon>
        <taxon>Dikarya</taxon>
        <taxon>Ascomycota</taxon>
        <taxon>Pezizomycotina</taxon>
        <taxon>Dothideomycetes</taxon>
        <taxon>Dothideomycetidae</taxon>
        <taxon>Mycosphaerellales</taxon>
        <taxon>Dissoconiaceae</taxon>
        <taxon>Dissoconium</taxon>
    </lineage>
</organism>
<dbReference type="InterPro" id="IPR016163">
    <property type="entry name" value="Ald_DH_C"/>
</dbReference>
<dbReference type="PANTHER" id="PTHR43866">
    <property type="entry name" value="MALONATE-SEMIALDEHYDE DEHYDROGENASE"/>
    <property type="match status" value="1"/>
</dbReference>